<sequence length="415" mass="44591">MSSRGTVKVAAVQAAPVSFDLTKSLEKLTSLAARAAKGGADLIVFPEAFLSAYPWRYAFDATVGAREPRGREWYRRYYDSAVAIPSPEVDVIKEVAQTHNVYLQVGIIEKEGGTLYCTALLFGRDGSILLKHRKLQLIPTAAERLVWGRGAGDGLGVVQTDIGKIGTLICWENYMPAARMALYQQGVEIYLAPTADDLPTWTASMQHIAKEGRCFVVTVNSMTKVSDFPADYPPFTPEHPDRRPDGEQWEAGDIVNHGGSFVAGPLGARLTEPLWDEEGIVFADLPMSAVTESRLDFDPVGSYSRPDIFTLTVNTKPGTSHAASPTLHITYRATGRVIKGAKVSPAKLGSFGTAASSSGPVHGAMAMPSPFRDLLVGDALQNNGVSAGKIASHPEPFGVTKPTTTLVVWGNMAIT</sequence>
<comment type="caution">
    <text evidence="1">The sequence shown here is derived from an EMBL/GenBank/DDBJ whole genome shotgun (WGS) entry which is preliminary data.</text>
</comment>
<gene>
    <name evidence="1" type="ORF">NUW58_g4111</name>
</gene>
<keyword evidence="2" id="KW-1185">Reference proteome</keyword>
<evidence type="ECO:0000313" key="2">
    <source>
        <dbReference type="Proteomes" id="UP001143856"/>
    </source>
</evidence>
<dbReference type="EMBL" id="JAPDGR010000683">
    <property type="protein sequence ID" value="KAJ2988184.1"/>
    <property type="molecule type" value="Genomic_DNA"/>
</dbReference>
<protein>
    <submittedName>
        <fullName evidence="1">Uncharacterized protein</fullName>
    </submittedName>
</protein>
<name>A0ACC1P921_9PEZI</name>
<accession>A0ACC1P921</accession>
<proteinExistence type="predicted"/>
<organism evidence="1 2">
    <name type="scientific">Xylaria curta</name>
    <dbReference type="NCBI Taxonomy" id="42375"/>
    <lineage>
        <taxon>Eukaryota</taxon>
        <taxon>Fungi</taxon>
        <taxon>Dikarya</taxon>
        <taxon>Ascomycota</taxon>
        <taxon>Pezizomycotina</taxon>
        <taxon>Sordariomycetes</taxon>
        <taxon>Xylariomycetidae</taxon>
        <taxon>Xylariales</taxon>
        <taxon>Xylariaceae</taxon>
        <taxon>Xylaria</taxon>
    </lineage>
</organism>
<evidence type="ECO:0000313" key="1">
    <source>
        <dbReference type="EMBL" id="KAJ2988184.1"/>
    </source>
</evidence>
<reference evidence="1" key="1">
    <citation type="submission" date="2022-10" db="EMBL/GenBank/DDBJ databases">
        <title>Genome Sequence of Xylaria curta.</title>
        <authorList>
            <person name="Buettner E."/>
        </authorList>
    </citation>
    <scope>NUCLEOTIDE SEQUENCE</scope>
    <source>
        <strain evidence="1">Babe10</strain>
    </source>
</reference>
<dbReference type="Proteomes" id="UP001143856">
    <property type="component" value="Unassembled WGS sequence"/>
</dbReference>